<comment type="function">
    <text evidence="12">Non-catalytic component of the NSL histone acetyltransferase complex, a multiprotein complex that mediates histone H4 acetylation at 'Lys-5'- and 'Lys-8' (H4K5ac and H4K8ac) at transcription start sites and promotes transcription initiation. Required for NSL complex stability and for transcription of intraciliary transport genes in both ciliated and non-ciliated cells by regulating histone H4 acetylation at 'Lys-5'- and 'Lys-12' (H4K5ac and H4K12ac). This is necessary for cilium assembly in ciliated cells and for organization of the microtubule cytoskeleton in non-ciliated cells. Required within the NSL complex to maintain nuclear architecture stability by promoting KAT8-mediated acetylation of lamin LMNA.</text>
</comment>
<feature type="domain" description="KANL2-like probable zinc-finger" evidence="15">
    <location>
        <begin position="31"/>
        <end position="93"/>
    </location>
</feature>
<feature type="compositionally biased region" description="Basic and acidic residues" evidence="14">
    <location>
        <begin position="1"/>
        <end position="25"/>
    </location>
</feature>
<evidence type="ECO:0000256" key="9">
    <source>
        <dbReference type="ARBA" id="ARBA00023242"/>
    </source>
</evidence>
<keyword evidence="8" id="KW-0496">Mitochondrion</keyword>
<evidence type="ECO:0000256" key="13">
    <source>
        <dbReference type="ARBA" id="ARBA00093543"/>
    </source>
</evidence>
<dbReference type="Proteomes" id="UP001159405">
    <property type="component" value="Unassembled WGS sequence"/>
</dbReference>
<feature type="compositionally biased region" description="Low complexity" evidence="14">
    <location>
        <begin position="772"/>
        <end position="789"/>
    </location>
</feature>
<gene>
    <name evidence="16" type="ORF">PLOB_00013481</name>
</gene>
<keyword evidence="17" id="KW-1185">Reference proteome</keyword>
<feature type="compositionally biased region" description="Polar residues" evidence="14">
    <location>
        <begin position="719"/>
        <end position="738"/>
    </location>
</feature>
<keyword evidence="5" id="KW-0597">Phosphoprotein</keyword>
<comment type="caution">
    <text evidence="16">The sequence shown here is derived from an EMBL/GenBank/DDBJ whole genome shotgun (WGS) entry which is preliminary data.</text>
</comment>
<dbReference type="InterPro" id="IPR026316">
    <property type="entry name" value="NSL2"/>
</dbReference>
<feature type="region of interest" description="Disordered" evidence="14">
    <location>
        <begin position="395"/>
        <end position="475"/>
    </location>
</feature>
<evidence type="ECO:0000256" key="5">
    <source>
        <dbReference type="ARBA" id="ARBA00022553"/>
    </source>
</evidence>
<evidence type="ECO:0000256" key="3">
    <source>
        <dbReference type="ARBA" id="ARBA00015508"/>
    </source>
</evidence>
<evidence type="ECO:0000313" key="17">
    <source>
        <dbReference type="Proteomes" id="UP001159405"/>
    </source>
</evidence>
<reference evidence="16 17" key="1">
    <citation type="submission" date="2022-05" db="EMBL/GenBank/DDBJ databases">
        <authorList>
            <consortium name="Genoscope - CEA"/>
            <person name="William W."/>
        </authorList>
    </citation>
    <scope>NUCLEOTIDE SEQUENCE [LARGE SCALE GENOMIC DNA]</scope>
</reference>
<feature type="compositionally biased region" description="Polar residues" evidence="14">
    <location>
        <begin position="656"/>
        <end position="690"/>
    </location>
</feature>
<feature type="domain" description="KANL2-like probable zinc-finger" evidence="15">
    <location>
        <begin position="287"/>
        <end position="350"/>
    </location>
</feature>
<keyword evidence="7" id="KW-0156">Chromatin regulator</keyword>
<evidence type="ECO:0000256" key="1">
    <source>
        <dbReference type="ARBA" id="ARBA00004123"/>
    </source>
</evidence>
<feature type="region of interest" description="Disordered" evidence="14">
    <location>
        <begin position="1"/>
        <end position="27"/>
    </location>
</feature>
<feature type="region of interest" description="Disordered" evidence="14">
    <location>
        <begin position="489"/>
        <end position="758"/>
    </location>
</feature>
<evidence type="ECO:0000256" key="14">
    <source>
        <dbReference type="SAM" id="MobiDB-lite"/>
    </source>
</evidence>
<feature type="compositionally biased region" description="Low complexity" evidence="14">
    <location>
        <begin position="455"/>
        <end position="475"/>
    </location>
</feature>
<evidence type="ECO:0000256" key="11">
    <source>
        <dbReference type="ARBA" id="ARBA00033378"/>
    </source>
</evidence>
<evidence type="ECO:0000256" key="12">
    <source>
        <dbReference type="ARBA" id="ARBA00093359"/>
    </source>
</evidence>
<proteinExistence type="predicted"/>
<sequence>MADVLEKSKKEDPSANAKAESKPDRPSNLCCYSQRICNVEKLKGFDFCHKHILEDKASPFKPCDFVAKSNGRRCPNPAPKLPARGKSFCIIHTRKAELRRAVEERRKRRHHEGDGEESYDGDREKRRRTSSSNSQKSDKLDNHSSDDEGGASGDDYLKVDSAWHGDIDSDAESVDSEEEDPLKHAGVWTVEEATRMCRDKMIRLRSLYIAQFKRLQHVLKERKRKYCQAIHAEEEEEAGECNLTPTQLLGHKPLHERPGTETLLRKQAKEKKQGTNTRQQAVSTLRCTYSPGGNRCTEKVLPLTKHCIKHICHDPNQLLFQQCTFQSKGESQCDRNVAKIFKHTSCRLHMELPSSMNRPDVKKDLQDAEERAKLRKARALELKDQPDVPEALQQKSIALLPPPTTDQTEETTTISSEPQQDSTSIATDSLCAGSEKMDVDVSDDPGKSATEGAVTAASSTRSSTESASDPSESISPGFAAASLVAVCSSPQLPSQGTPLSSVSDMNQSSESDNKTVTTNSGDKQQSKSDASSDALKRDAERKPPEAAAEGSLKGTSLSTAVGQDEVSSKPQELAKTDSSADTQAVIPDSEAHQTKQTTAETNVAKDSTEENITPFSTSTSQNVTQDTSQTVASQDILMTPSKVISPTTKSEDTEDTVQISSKSASQGTVSASKVTSPTLSTASLHESSTDLAKVPSKTASSSLKVTSSAMIKVGLGESSEGSALDTSKDTMQSSTKSFIQEVAKNTPPSALTAPPNAPKQVIQVPPLVYLSQPSTASSSAPQPAKASTTKGHMTSDTPRPTPVKPFQHLPSGMTSSSSKQFSAITSVISKDTNRETKTDNMKTKDPVDTGKL</sequence>
<feature type="compositionally biased region" description="Polar residues" evidence="14">
    <location>
        <begin position="489"/>
        <end position="521"/>
    </location>
</feature>
<evidence type="ECO:0000259" key="15">
    <source>
        <dbReference type="Pfam" id="PF13891"/>
    </source>
</evidence>
<evidence type="ECO:0000313" key="16">
    <source>
        <dbReference type="EMBL" id="CAH3173004.1"/>
    </source>
</evidence>
<evidence type="ECO:0000256" key="4">
    <source>
        <dbReference type="ARBA" id="ARBA00022499"/>
    </source>
</evidence>
<name>A0ABN8R0X7_9CNID</name>
<evidence type="ECO:0000256" key="6">
    <source>
        <dbReference type="ARBA" id="ARBA00022843"/>
    </source>
</evidence>
<keyword evidence="9" id="KW-0539">Nucleus</keyword>
<keyword evidence="4" id="KW-1017">Isopeptide bond</keyword>
<organism evidence="16 17">
    <name type="scientific">Porites lobata</name>
    <dbReference type="NCBI Taxonomy" id="104759"/>
    <lineage>
        <taxon>Eukaryota</taxon>
        <taxon>Metazoa</taxon>
        <taxon>Cnidaria</taxon>
        <taxon>Anthozoa</taxon>
        <taxon>Hexacorallia</taxon>
        <taxon>Scleractinia</taxon>
        <taxon>Fungiina</taxon>
        <taxon>Poritidae</taxon>
        <taxon>Porites</taxon>
    </lineage>
</organism>
<evidence type="ECO:0000256" key="7">
    <source>
        <dbReference type="ARBA" id="ARBA00022853"/>
    </source>
</evidence>
<dbReference type="InterPro" id="IPR025927">
    <property type="entry name" value="Znf_KANL2-like"/>
</dbReference>
<feature type="compositionally biased region" description="Basic and acidic residues" evidence="14">
    <location>
        <begin position="136"/>
        <end position="146"/>
    </location>
</feature>
<feature type="compositionally biased region" description="Polar residues" evidence="14">
    <location>
        <begin position="812"/>
        <end position="830"/>
    </location>
</feature>
<evidence type="ECO:0000256" key="10">
    <source>
        <dbReference type="ARBA" id="ARBA00032947"/>
    </source>
</evidence>
<dbReference type="PANTHER" id="PTHR13453">
    <property type="entry name" value="KAT8 REGULATORY NSL COMPLEX SUBUNIT 2"/>
    <property type="match status" value="1"/>
</dbReference>
<feature type="compositionally biased region" description="Low complexity" evidence="14">
    <location>
        <begin position="410"/>
        <end position="420"/>
    </location>
</feature>
<feature type="compositionally biased region" description="Polar residues" evidence="14">
    <location>
        <begin position="594"/>
        <end position="633"/>
    </location>
</feature>
<accession>A0ABN8R0X7</accession>
<protein>
    <recommendedName>
        <fullName evidence="3">KAT8 regulatory NSL complex subunit 2</fullName>
    </recommendedName>
    <alternativeName>
        <fullName evidence="11">NSL complex protein NSL2</fullName>
    </alternativeName>
    <alternativeName>
        <fullName evidence="10">Non-specific lethal 2 homolog</fullName>
    </alternativeName>
</protein>
<feature type="compositionally biased region" description="Basic and acidic residues" evidence="14">
    <location>
        <begin position="534"/>
        <end position="544"/>
    </location>
</feature>
<feature type="compositionally biased region" description="Polar residues" evidence="14">
    <location>
        <begin position="697"/>
        <end position="709"/>
    </location>
</feature>
<feature type="region of interest" description="Disordered" evidence="14">
    <location>
        <begin position="101"/>
        <end position="158"/>
    </location>
</feature>
<dbReference type="PANTHER" id="PTHR13453:SF1">
    <property type="entry name" value="KAT8 REGULATORY NSL COMPLEX SUBUNIT 2"/>
    <property type="match status" value="1"/>
</dbReference>
<dbReference type="EMBL" id="CALNXK010000177">
    <property type="protein sequence ID" value="CAH3173004.1"/>
    <property type="molecule type" value="Genomic_DNA"/>
</dbReference>
<keyword evidence="6" id="KW-0832">Ubl conjugation</keyword>
<feature type="compositionally biased region" description="Basic and acidic residues" evidence="14">
    <location>
        <begin position="831"/>
        <end position="852"/>
    </location>
</feature>
<comment type="subunit">
    <text evidence="13">Component of the NSL complex at least composed of KAT8/MOF, KANSL1, KANSL2, KANSL3, MCRS1, PHF20, OGT1/OGT, WDR5 and HCFC1.</text>
</comment>
<comment type="subcellular location">
    <subcellularLocation>
        <location evidence="2">Mitochondrion</location>
    </subcellularLocation>
    <subcellularLocation>
        <location evidence="1">Nucleus</location>
    </subcellularLocation>
</comment>
<dbReference type="Pfam" id="PF13891">
    <property type="entry name" value="zf-C3HC3H_KANSL2"/>
    <property type="match status" value="2"/>
</dbReference>
<evidence type="ECO:0000256" key="2">
    <source>
        <dbReference type="ARBA" id="ARBA00004173"/>
    </source>
</evidence>
<evidence type="ECO:0000256" key="8">
    <source>
        <dbReference type="ARBA" id="ARBA00023128"/>
    </source>
</evidence>
<feature type="region of interest" description="Disordered" evidence="14">
    <location>
        <begin position="772"/>
        <end position="852"/>
    </location>
</feature>